<protein>
    <submittedName>
        <fullName evidence="1">Cobalamin biosynthesis protein</fullName>
    </submittedName>
</protein>
<dbReference type="GeneID" id="76630473"/>
<reference evidence="1 2" key="1">
    <citation type="journal article" date="2019" name="Int. J. Syst. Evol. Microbiol.">
        <title>The Global Catalogue of Microorganisms (GCM) 10K type strain sequencing project: providing services to taxonomists for standard genome sequencing and annotation.</title>
        <authorList>
            <consortium name="The Broad Institute Genomics Platform"/>
            <consortium name="The Broad Institute Genome Sequencing Center for Infectious Disease"/>
            <person name="Wu L."/>
            <person name="Ma J."/>
        </authorList>
    </citation>
    <scope>NUCLEOTIDE SEQUENCE [LARGE SCALE GENOMIC DNA]</scope>
    <source>
        <strain evidence="1 2">JCM 30072</strain>
    </source>
</reference>
<keyword evidence="2" id="KW-1185">Reference proteome</keyword>
<sequence length="232" mass="24694">MSDATEPATAADLLEATPATAYFWGRVAGEGDLADGCVTVRAGDESAADALAAVAGADTRNHSVEARESAHDASIVRYEDSYELQVFGTLAERASAAFGLPIDDQPGGYRFDAFREQRPQLVRGLLEACGTVCFRESAGTVGISFVHDDDRLLKTVQSLLADAEPAVPTDEIQETSSGGYWFGLADEANTEAFARWVYAGSESSGLYAADRRTKLRRAIERATDASVGVLSE</sequence>
<dbReference type="Pfam" id="PF26411">
    <property type="entry name" value="LAGLIDADG_4"/>
    <property type="match status" value="1"/>
</dbReference>
<dbReference type="AlphaFoldDB" id="A0ABD5VZ78"/>
<evidence type="ECO:0000313" key="2">
    <source>
        <dbReference type="Proteomes" id="UP001596445"/>
    </source>
</evidence>
<accession>A0ABD5VZ78</accession>
<dbReference type="InterPro" id="IPR058749">
    <property type="entry name" value="Homing_endonuclease-like"/>
</dbReference>
<proteinExistence type="predicted"/>
<evidence type="ECO:0000313" key="1">
    <source>
        <dbReference type="EMBL" id="MFC7058476.1"/>
    </source>
</evidence>
<comment type="caution">
    <text evidence="1">The sequence shown here is derived from an EMBL/GenBank/DDBJ whole genome shotgun (WGS) entry which is preliminary data.</text>
</comment>
<dbReference type="EMBL" id="JBHSZI010000001">
    <property type="protein sequence ID" value="MFC7058476.1"/>
    <property type="molecule type" value="Genomic_DNA"/>
</dbReference>
<dbReference type="Proteomes" id="UP001596445">
    <property type="component" value="Unassembled WGS sequence"/>
</dbReference>
<name>A0ABD5VZ78_9EURY</name>
<organism evidence="1 2">
    <name type="scientific">Halovenus salina</name>
    <dbReference type="NCBI Taxonomy" id="1510225"/>
    <lineage>
        <taxon>Archaea</taxon>
        <taxon>Methanobacteriati</taxon>
        <taxon>Methanobacteriota</taxon>
        <taxon>Stenosarchaea group</taxon>
        <taxon>Halobacteria</taxon>
        <taxon>Halobacteriales</taxon>
        <taxon>Haloarculaceae</taxon>
        <taxon>Halovenus</taxon>
    </lineage>
</organism>
<dbReference type="RefSeq" id="WP_267161178.1">
    <property type="nucleotide sequence ID" value="NZ_CP112972.1"/>
</dbReference>
<gene>
    <name evidence="1" type="ORF">ACFQQG_10165</name>
</gene>